<dbReference type="KEGG" id="kbi:30209706"/>
<dbReference type="VEuPathDB" id="FungiDB:I302_05307"/>
<gene>
    <name evidence="2" type="ORF">I302_05307</name>
    <name evidence="3" type="ORF">I302_106183</name>
</gene>
<dbReference type="OrthoDB" id="2563401at2759"/>
<organism evidence="2">
    <name type="scientific">Kwoniella bestiolae CBS 10118</name>
    <dbReference type="NCBI Taxonomy" id="1296100"/>
    <lineage>
        <taxon>Eukaryota</taxon>
        <taxon>Fungi</taxon>
        <taxon>Dikarya</taxon>
        <taxon>Basidiomycota</taxon>
        <taxon>Agaricomycotina</taxon>
        <taxon>Tremellomycetes</taxon>
        <taxon>Tremellales</taxon>
        <taxon>Cryptococcaceae</taxon>
        <taxon>Kwoniella</taxon>
    </lineage>
</organism>
<evidence type="ECO:0000313" key="4">
    <source>
        <dbReference type="Proteomes" id="UP000092730"/>
    </source>
</evidence>
<dbReference type="Proteomes" id="UP000092730">
    <property type="component" value="Chromosome 4"/>
</dbReference>
<reference evidence="3" key="2">
    <citation type="submission" date="2013-07" db="EMBL/GenBank/DDBJ databases">
        <authorList>
            <consortium name="The Broad Institute Genome Sequencing Platform"/>
            <person name="Cuomo C."/>
            <person name="Litvintseva A."/>
            <person name="Chen Y."/>
            <person name="Heitman J."/>
            <person name="Sun S."/>
            <person name="Springer D."/>
            <person name="Dromer F."/>
            <person name="Young S.K."/>
            <person name="Zeng Q."/>
            <person name="Gargeya S."/>
            <person name="Fitzgerald M."/>
            <person name="Abouelleil A."/>
            <person name="Alvarado L."/>
            <person name="Berlin A.M."/>
            <person name="Chapman S.B."/>
            <person name="Dewar J."/>
            <person name="Goldberg J."/>
            <person name="Griggs A."/>
            <person name="Gujja S."/>
            <person name="Hansen M."/>
            <person name="Howarth C."/>
            <person name="Imamovic A."/>
            <person name="Larimer J."/>
            <person name="McCowan C."/>
            <person name="Murphy C."/>
            <person name="Pearson M."/>
            <person name="Priest M."/>
            <person name="Roberts A."/>
            <person name="Saif S."/>
            <person name="Shea T."/>
            <person name="Sykes S."/>
            <person name="Wortman J."/>
            <person name="Nusbaum C."/>
            <person name="Birren B."/>
        </authorList>
    </citation>
    <scope>NUCLEOTIDE SEQUENCE</scope>
    <source>
        <strain evidence="3">CBS 10118</strain>
    </source>
</reference>
<dbReference type="RefSeq" id="XP_019046557.1">
    <property type="nucleotide sequence ID" value="XM_019191927.1"/>
</dbReference>
<protein>
    <submittedName>
        <fullName evidence="2">Uncharacterized protein</fullName>
    </submittedName>
</protein>
<proteinExistence type="predicted"/>
<feature type="region of interest" description="Disordered" evidence="1">
    <location>
        <begin position="1"/>
        <end position="21"/>
    </location>
</feature>
<accession>A0A1B9G354</accession>
<reference evidence="2" key="1">
    <citation type="submission" date="2013-07" db="EMBL/GenBank/DDBJ databases">
        <title>The Genome Sequence of Cryptococcus bestiolae CBS10118.</title>
        <authorList>
            <consortium name="The Broad Institute Genome Sequencing Platform"/>
            <person name="Cuomo C."/>
            <person name="Litvintseva A."/>
            <person name="Chen Y."/>
            <person name="Heitman J."/>
            <person name="Sun S."/>
            <person name="Springer D."/>
            <person name="Dromer F."/>
            <person name="Young S.K."/>
            <person name="Zeng Q."/>
            <person name="Gargeya S."/>
            <person name="Fitzgerald M."/>
            <person name="Abouelleil A."/>
            <person name="Alvarado L."/>
            <person name="Berlin A.M."/>
            <person name="Chapman S.B."/>
            <person name="Dewar J."/>
            <person name="Goldberg J."/>
            <person name="Griggs A."/>
            <person name="Gujja S."/>
            <person name="Hansen M."/>
            <person name="Howarth C."/>
            <person name="Imamovic A."/>
            <person name="Larimer J."/>
            <person name="McCowan C."/>
            <person name="Murphy C."/>
            <person name="Pearson M."/>
            <person name="Priest M."/>
            <person name="Roberts A."/>
            <person name="Saif S."/>
            <person name="Shea T."/>
            <person name="Sykes S."/>
            <person name="Wortman J."/>
            <person name="Nusbaum C."/>
            <person name="Birren B."/>
        </authorList>
    </citation>
    <scope>NUCLEOTIDE SEQUENCE [LARGE SCALE GENOMIC DNA]</scope>
    <source>
        <strain evidence="2">CBS 10118</strain>
    </source>
</reference>
<evidence type="ECO:0000256" key="1">
    <source>
        <dbReference type="SAM" id="MobiDB-lite"/>
    </source>
</evidence>
<dbReference type="GeneID" id="30209706"/>
<dbReference type="EMBL" id="KI894021">
    <property type="protein sequence ID" value="OCF25487.1"/>
    <property type="molecule type" value="Genomic_DNA"/>
</dbReference>
<reference evidence="3" key="4">
    <citation type="submission" date="2024-02" db="EMBL/GenBank/DDBJ databases">
        <title>Comparative genomics of Cryptococcus and Kwoniella reveals pathogenesis evolution and contrasting modes of karyotype evolution via chromosome fusion or intercentromeric recombination.</title>
        <authorList>
            <person name="Coelho M.A."/>
            <person name="David-Palma M."/>
            <person name="Shea T."/>
            <person name="Bowers K."/>
            <person name="McGinley-Smith S."/>
            <person name="Mohammad A.W."/>
            <person name="Gnirke A."/>
            <person name="Yurkov A.M."/>
            <person name="Nowrousian M."/>
            <person name="Sun S."/>
            <person name="Cuomo C.A."/>
            <person name="Heitman J."/>
        </authorList>
    </citation>
    <scope>NUCLEOTIDE SEQUENCE</scope>
    <source>
        <strain evidence="3">CBS 10118</strain>
    </source>
</reference>
<evidence type="ECO:0000313" key="3">
    <source>
        <dbReference type="EMBL" id="WVW84154.1"/>
    </source>
</evidence>
<name>A0A1B9G354_9TREE</name>
<evidence type="ECO:0000313" key="2">
    <source>
        <dbReference type="EMBL" id="OCF25487.1"/>
    </source>
</evidence>
<keyword evidence="4" id="KW-1185">Reference proteome</keyword>
<reference evidence="2" key="3">
    <citation type="submission" date="2014-01" db="EMBL/GenBank/DDBJ databases">
        <title>Evolution of pathogenesis and genome organization in the Tremellales.</title>
        <authorList>
            <person name="Cuomo C."/>
            <person name="Litvintseva A."/>
            <person name="Heitman J."/>
            <person name="Chen Y."/>
            <person name="Sun S."/>
            <person name="Springer D."/>
            <person name="Dromer F."/>
            <person name="Young S."/>
            <person name="Zeng Q."/>
            <person name="Chapman S."/>
            <person name="Gujja S."/>
            <person name="Saif S."/>
            <person name="Birren B."/>
        </authorList>
    </citation>
    <scope>NUCLEOTIDE SEQUENCE</scope>
    <source>
        <strain evidence="2">CBS 10118</strain>
    </source>
</reference>
<sequence length="116" mass="13026">MTRRSPPSRLTFLPSHIPTPPRGAPKFYLPTLPPSLPTITRPSLSSPHFHTLPYNLTELELGLGLGMEGMDHPYKGYKVAEEGTKPPWVRSRGIDLAEKEMKDWGLTKPREVVLGR</sequence>
<dbReference type="AlphaFoldDB" id="A0A1B9G354"/>
<dbReference type="EMBL" id="CP144544">
    <property type="protein sequence ID" value="WVW84154.1"/>
    <property type="molecule type" value="Genomic_DNA"/>
</dbReference>